<proteinExistence type="predicted"/>
<feature type="domain" description="Calcineurin-like phosphoesterase C-terminal" evidence="3">
    <location>
        <begin position="448"/>
        <end position="620"/>
    </location>
</feature>
<dbReference type="PANTHER" id="PTHR43143:SF6">
    <property type="entry name" value="BLL3016 PROTEIN"/>
    <property type="match status" value="1"/>
</dbReference>
<evidence type="ECO:0000259" key="2">
    <source>
        <dbReference type="Pfam" id="PF00149"/>
    </source>
</evidence>
<comment type="caution">
    <text evidence="5">The sequence shown here is derived from an EMBL/GenBank/DDBJ whole genome shotgun (WGS) entry which is preliminary data.</text>
</comment>
<organism evidence="5 6">
    <name type="scientific">Arsenicicoccus bolidensis</name>
    <dbReference type="NCBI Taxonomy" id="229480"/>
    <lineage>
        <taxon>Bacteria</taxon>
        <taxon>Bacillati</taxon>
        <taxon>Actinomycetota</taxon>
        <taxon>Actinomycetes</taxon>
        <taxon>Micrococcales</taxon>
        <taxon>Intrasporangiaceae</taxon>
        <taxon>Arsenicicoccus</taxon>
    </lineage>
</organism>
<dbReference type="InterPro" id="IPR051918">
    <property type="entry name" value="STPP_CPPED1"/>
</dbReference>
<evidence type="ECO:0000256" key="1">
    <source>
        <dbReference type="SAM" id="Phobius"/>
    </source>
</evidence>
<keyword evidence="1" id="KW-0812">Transmembrane</keyword>
<feature type="transmembrane region" description="Helical" evidence="1">
    <location>
        <begin position="31"/>
        <end position="51"/>
    </location>
</feature>
<sequence length="711" mass="77021">MTVNVAVAHQRSPRSSTLPEELVMMSRRTPIALAVVVGLVPATALAVSIAADEPAVAQAPAAPQPKAAFDRFVGKVQVVRDVGARTPTTNAEGEPVLRGVVFEDKDKDSAWQAKDKGVAGVKVSNGIDVVRTDAQGRYELPVRDKMTVFITQPSGYQVPVDSNNVAQFAYNHAPKGTQQKLRFGGIEPSGPLPSMVNFPLAPSKATAADTQRCVAAGDLQTYSGREIGYGRAGGLKHLADRGDLGSCGVLFLGDVAGDNLGLYPRIKEAAGQIDAPLRFVPGNHDLDYDATDDKDSFDTFRQQMGPAYFSYDVGKTHFVGLDNVVFPCKKATDNADGKRPSCDDPAKPVYNGRLTDEQLQWLKNDLANTPKDYQVVLASHIPLVSFADMTSPIHSTDNVKEIWKLLEGRKALSLSGHTHSLENMRAGDSYGPWQKAAGVSTLPFPHIVAGALSGDWYSGDLDVDGLPMATQRDGGRPGHLVLDMKGNEFRETFVVTGESEQKQMALGINSPHWRSWFTTLSQWRQANPPSAKDLVPPLSYNDLGDPHLVTPQDLAGGSYLTANVWNGTTGAKVEVSIDGGAKAPAQRTQQARGEEYRVGAEWADPYAATRQLSVNRYAQQSTSGDPRSQGYELYRGSKYGPGAARPGNNIADRMSHLWRLPLPANLSVGVHRAEVTATDRLGRRFTETISFEVVEKRPQMEFRKELFTTGG</sequence>
<evidence type="ECO:0000259" key="3">
    <source>
        <dbReference type="Pfam" id="PF16370"/>
    </source>
</evidence>
<dbReference type="Pfam" id="PF00149">
    <property type="entry name" value="Metallophos"/>
    <property type="match status" value="1"/>
</dbReference>
<dbReference type="RefSeq" id="WP_239263765.1">
    <property type="nucleotide sequence ID" value="NZ_JAKRCV010000019.1"/>
</dbReference>
<dbReference type="Pfam" id="PF16370">
    <property type="entry name" value="MetallophosC"/>
    <property type="match status" value="1"/>
</dbReference>
<dbReference type="InterPro" id="IPR004843">
    <property type="entry name" value="Calcineurin-like_PHP"/>
</dbReference>
<dbReference type="Gene3D" id="3.60.21.10">
    <property type="match status" value="1"/>
</dbReference>
<dbReference type="InterPro" id="IPR013783">
    <property type="entry name" value="Ig-like_fold"/>
</dbReference>
<dbReference type="EMBL" id="JAKRCV010000019">
    <property type="protein sequence ID" value="MCG7321840.1"/>
    <property type="molecule type" value="Genomic_DNA"/>
</dbReference>
<dbReference type="InterPro" id="IPR032288">
    <property type="entry name" value="Metallophos_C"/>
</dbReference>
<dbReference type="Proteomes" id="UP001521931">
    <property type="component" value="Unassembled WGS sequence"/>
</dbReference>
<dbReference type="SUPFAM" id="SSF56300">
    <property type="entry name" value="Metallo-dependent phosphatases"/>
    <property type="match status" value="1"/>
</dbReference>
<dbReference type="Pfam" id="PF16371">
    <property type="entry name" value="MetallophosN"/>
    <property type="match status" value="1"/>
</dbReference>
<reference evidence="5 6" key="1">
    <citation type="submission" date="2022-02" db="EMBL/GenBank/DDBJ databases">
        <title>Uncovering new skin microbiome diversity through culturing and metagenomics.</title>
        <authorList>
            <person name="Conlan S."/>
            <person name="Deming C."/>
            <person name="Nisc Comparative Sequencing Program N."/>
            <person name="Segre J.A."/>
        </authorList>
    </citation>
    <scope>NUCLEOTIDE SEQUENCE [LARGE SCALE GENOMIC DNA]</scope>
    <source>
        <strain evidence="5 6">ACRQZ</strain>
    </source>
</reference>
<dbReference type="InterPro" id="IPR029052">
    <property type="entry name" value="Metallo-depent_PP-like"/>
</dbReference>
<evidence type="ECO:0000313" key="5">
    <source>
        <dbReference type="EMBL" id="MCG7321840.1"/>
    </source>
</evidence>
<dbReference type="PANTHER" id="PTHR43143">
    <property type="entry name" value="METALLOPHOSPHOESTERASE, CALCINEURIN SUPERFAMILY"/>
    <property type="match status" value="1"/>
</dbReference>
<evidence type="ECO:0000313" key="6">
    <source>
        <dbReference type="Proteomes" id="UP001521931"/>
    </source>
</evidence>
<protein>
    <submittedName>
        <fullName evidence="5">Calcineurin-like phosphoesterase family protein</fullName>
    </submittedName>
</protein>
<dbReference type="Gene3D" id="2.60.40.10">
    <property type="entry name" value="Immunoglobulins"/>
    <property type="match status" value="1"/>
</dbReference>
<feature type="domain" description="Calcineurin-like phosphoesterase N-terminal" evidence="4">
    <location>
        <begin position="113"/>
        <end position="176"/>
    </location>
</feature>
<keyword evidence="1" id="KW-0472">Membrane</keyword>
<gene>
    <name evidence="5" type="ORF">MHL29_08060</name>
</gene>
<accession>A0ABS9Q1T8</accession>
<feature type="domain" description="Calcineurin-like phosphoesterase" evidence="2">
    <location>
        <begin position="215"/>
        <end position="420"/>
    </location>
</feature>
<dbReference type="InterPro" id="IPR032285">
    <property type="entry name" value="Metallophos_N"/>
</dbReference>
<evidence type="ECO:0000259" key="4">
    <source>
        <dbReference type="Pfam" id="PF16371"/>
    </source>
</evidence>
<name>A0ABS9Q1T8_9MICO</name>
<keyword evidence="6" id="KW-1185">Reference proteome</keyword>
<keyword evidence="1" id="KW-1133">Transmembrane helix</keyword>